<dbReference type="Proteomes" id="UP000054217">
    <property type="component" value="Unassembled WGS sequence"/>
</dbReference>
<gene>
    <name evidence="1" type="ORF">M404DRAFT_994497</name>
</gene>
<reference evidence="2" key="2">
    <citation type="submission" date="2015-01" db="EMBL/GenBank/DDBJ databases">
        <title>Evolutionary Origins and Diversification of the Mycorrhizal Mutualists.</title>
        <authorList>
            <consortium name="DOE Joint Genome Institute"/>
            <consortium name="Mycorrhizal Genomics Consortium"/>
            <person name="Kohler A."/>
            <person name="Kuo A."/>
            <person name="Nagy L.G."/>
            <person name="Floudas D."/>
            <person name="Copeland A."/>
            <person name="Barry K.W."/>
            <person name="Cichocki N."/>
            <person name="Veneault-Fourrey C."/>
            <person name="LaButti K."/>
            <person name="Lindquist E.A."/>
            <person name="Lipzen A."/>
            <person name="Lundell T."/>
            <person name="Morin E."/>
            <person name="Murat C."/>
            <person name="Riley R."/>
            <person name="Ohm R."/>
            <person name="Sun H."/>
            <person name="Tunlid A."/>
            <person name="Henrissat B."/>
            <person name="Grigoriev I.V."/>
            <person name="Hibbett D.S."/>
            <person name="Martin F."/>
        </authorList>
    </citation>
    <scope>NUCLEOTIDE SEQUENCE [LARGE SCALE GENOMIC DNA]</scope>
    <source>
        <strain evidence="2">Marx 270</strain>
    </source>
</reference>
<keyword evidence="2" id="KW-1185">Reference proteome</keyword>
<sequence>MHNPRRLIIASATPLSNALLSGLVFRALLQVYIPFNDTPHPDHTITFVAANAYISGTVHKEASSSPAK</sequence>
<protein>
    <submittedName>
        <fullName evidence="1">Uncharacterized protein</fullName>
    </submittedName>
</protein>
<reference evidence="1 2" key="1">
    <citation type="submission" date="2014-04" db="EMBL/GenBank/DDBJ databases">
        <authorList>
            <consortium name="DOE Joint Genome Institute"/>
            <person name="Kuo A."/>
            <person name="Kohler A."/>
            <person name="Costa M.D."/>
            <person name="Nagy L.G."/>
            <person name="Floudas D."/>
            <person name="Copeland A."/>
            <person name="Barry K.W."/>
            <person name="Cichocki N."/>
            <person name="Veneault-Fourrey C."/>
            <person name="LaButti K."/>
            <person name="Lindquist E.A."/>
            <person name="Lipzen A."/>
            <person name="Lundell T."/>
            <person name="Morin E."/>
            <person name="Murat C."/>
            <person name="Sun H."/>
            <person name="Tunlid A."/>
            <person name="Henrissat B."/>
            <person name="Grigoriev I.V."/>
            <person name="Hibbett D.S."/>
            <person name="Martin F."/>
            <person name="Nordberg H.P."/>
            <person name="Cantor M.N."/>
            <person name="Hua S.X."/>
        </authorList>
    </citation>
    <scope>NUCLEOTIDE SEQUENCE [LARGE SCALE GENOMIC DNA]</scope>
    <source>
        <strain evidence="1 2">Marx 270</strain>
    </source>
</reference>
<organism evidence="1 2">
    <name type="scientific">Pisolithus tinctorius Marx 270</name>
    <dbReference type="NCBI Taxonomy" id="870435"/>
    <lineage>
        <taxon>Eukaryota</taxon>
        <taxon>Fungi</taxon>
        <taxon>Dikarya</taxon>
        <taxon>Basidiomycota</taxon>
        <taxon>Agaricomycotina</taxon>
        <taxon>Agaricomycetes</taxon>
        <taxon>Agaricomycetidae</taxon>
        <taxon>Boletales</taxon>
        <taxon>Sclerodermatineae</taxon>
        <taxon>Pisolithaceae</taxon>
        <taxon>Pisolithus</taxon>
    </lineage>
</organism>
<accession>A0A0C3KQR9</accession>
<dbReference type="AlphaFoldDB" id="A0A0C3KQR9"/>
<evidence type="ECO:0000313" key="2">
    <source>
        <dbReference type="Proteomes" id="UP000054217"/>
    </source>
</evidence>
<name>A0A0C3KQR9_PISTI</name>
<dbReference type="HOGENOM" id="CLU_2794987_0_0_1"/>
<dbReference type="InParanoid" id="A0A0C3KQR9"/>
<evidence type="ECO:0000313" key="1">
    <source>
        <dbReference type="EMBL" id="KIO11832.1"/>
    </source>
</evidence>
<proteinExistence type="predicted"/>
<dbReference type="EMBL" id="KN831949">
    <property type="protein sequence ID" value="KIO11832.1"/>
    <property type="molecule type" value="Genomic_DNA"/>
</dbReference>